<evidence type="ECO:0000256" key="1">
    <source>
        <dbReference type="SAM" id="MobiDB-lite"/>
    </source>
</evidence>
<proteinExistence type="predicted"/>
<feature type="compositionally biased region" description="Basic and acidic residues" evidence="1">
    <location>
        <begin position="67"/>
        <end position="83"/>
    </location>
</feature>
<evidence type="ECO:0000313" key="2">
    <source>
        <dbReference type="EMBL" id="CZT10042.1"/>
    </source>
</evidence>
<organism evidence="2 3">
    <name type="scientific">Rhynchosporium graminicola</name>
    <dbReference type="NCBI Taxonomy" id="2792576"/>
    <lineage>
        <taxon>Eukaryota</taxon>
        <taxon>Fungi</taxon>
        <taxon>Dikarya</taxon>
        <taxon>Ascomycota</taxon>
        <taxon>Pezizomycotina</taxon>
        <taxon>Leotiomycetes</taxon>
        <taxon>Helotiales</taxon>
        <taxon>Ploettnerulaceae</taxon>
        <taxon>Rhynchosporium</taxon>
    </lineage>
</organism>
<protein>
    <submittedName>
        <fullName evidence="2">Uncharacterized protein</fullName>
    </submittedName>
</protein>
<dbReference type="EMBL" id="FJUW01000053">
    <property type="protein sequence ID" value="CZT10042.1"/>
    <property type="molecule type" value="Genomic_DNA"/>
</dbReference>
<comment type="caution">
    <text evidence="2">The sequence shown here is derived from an EMBL/GenBank/DDBJ whole genome shotgun (WGS) entry which is preliminary data.</text>
</comment>
<gene>
    <name evidence="2" type="ORF">RCO7_11447</name>
</gene>
<dbReference type="Proteomes" id="UP000178129">
    <property type="component" value="Unassembled WGS sequence"/>
</dbReference>
<feature type="region of interest" description="Disordered" evidence="1">
    <location>
        <begin position="30"/>
        <end position="94"/>
    </location>
</feature>
<feature type="compositionally biased region" description="Basic and acidic residues" evidence="1">
    <location>
        <begin position="37"/>
        <end position="53"/>
    </location>
</feature>
<dbReference type="InParanoid" id="A0A1E1LHS4"/>
<accession>A0A1E1LHS4</accession>
<feature type="compositionally biased region" description="Low complexity" evidence="1">
    <location>
        <begin position="54"/>
        <end position="66"/>
    </location>
</feature>
<keyword evidence="3" id="KW-1185">Reference proteome</keyword>
<evidence type="ECO:0000313" key="3">
    <source>
        <dbReference type="Proteomes" id="UP000178129"/>
    </source>
</evidence>
<reference evidence="3" key="1">
    <citation type="submission" date="2016-03" db="EMBL/GenBank/DDBJ databases">
        <authorList>
            <person name="Ploux O."/>
        </authorList>
    </citation>
    <scope>NUCLEOTIDE SEQUENCE [LARGE SCALE GENOMIC DNA]</scope>
    <source>
        <strain evidence="3">UK7</strain>
    </source>
</reference>
<sequence length="119" mass="13125">MKGSETCKSFIGVRVLNADNTTIYRGTWFKSANFNPRPDEEGSNKGSEADVRSLSDSSYDSGSPASKESEPLSREIAEMRVEPDASEATGIPEAELMLLAEEEDLYLSKKKKDKKKSKV</sequence>
<dbReference type="AlphaFoldDB" id="A0A1E1LHS4"/>
<name>A0A1E1LHS4_9HELO</name>